<evidence type="ECO:0000313" key="2">
    <source>
        <dbReference type="Proteomes" id="UP000054937"/>
    </source>
</evidence>
<proteinExistence type="predicted"/>
<dbReference type="AlphaFoldDB" id="A0A0V0QU99"/>
<evidence type="ECO:0000313" key="1">
    <source>
        <dbReference type="EMBL" id="KRX05871.1"/>
    </source>
</evidence>
<dbReference type="Proteomes" id="UP000054937">
    <property type="component" value="Unassembled WGS sequence"/>
</dbReference>
<dbReference type="EMBL" id="LDAU01000103">
    <property type="protein sequence ID" value="KRX05871.1"/>
    <property type="molecule type" value="Genomic_DNA"/>
</dbReference>
<reference evidence="1 2" key="1">
    <citation type="journal article" date="2015" name="Sci. Rep.">
        <title>Genome of the facultative scuticociliatosis pathogen Pseudocohnilembus persalinus provides insight into its virulence through horizontal gene transfer.</title>
        <authorList>
            <person name="Xiong J."/>
            <person name="Wang G."/>
            <person name="Cheng J."/>
            <person name="Tian M."/>
            <person name="Pan X."/>
            <person name="Warren A."/>
            <person name="Jiang C."/>
            <person name="Yuan D."/>
            <person name="Miao W."/>
        </authorList>
    </citation>
    <scope>NUCLEOTIDE SEQUENCE [LARGE SCALE GENOMIC DNA]</scope>
    <source>
        <strain evidence="1">36N120E</strain>
    </source>
</reference>
<gene>
    <name evidence="1" type="ORF">PPERSA_03808</name>
</gene>
<keyword evidence="2" id="KW-1185">Reference proteome</keyword>
<sequence>MDSVSNRNTNTLPLSFILSTQNKDFNYQGGALKETSQDILNQINQQQNNNVLRLNQNKVDDEQFVNNSNNQNEMNFKNNSDNGSDSQNLQALQQFQNIQQQDKNCTQKNSQAIHQDNSEIKRTSHVCMYEEIEQAYQEMKEQLGKSVRKRSRSQIMNMANQNKNMLIQTQM</sequence>
<accession>A0A0V0QU99</accession>
<comment type="caution">
    <text evidence="1">The sequence shown here is derived from an EMBL/GenBank/DDBJ whole genome shotgun (WGS) entry which is preliminary data.</text>
</comment>
<protein>
    <submittedName>
        <fullName evidence="1">Uncharacterized protein</fullName>
    </submittedName>
</protein>
<name>A0A0V0QU99_PSEPJ</name>
<dbReference type="InParanoid" id="A0A0V0QU99"/>
<organism evidence="1 2">
    <name type="scientific">Pseudocohnilembus persalinus</name>
    <name type="common">Ciliate</name>
    <dbReference type="NCBI Taxonomy" id="266149"/>
    <lineage>
        <taxon>Eukaryota</taxon>
        <taxon>Sar</taxon>
        <taxon>Alveolata</taxon>
        <taxon>Ciliophora</taxon>
        <taxon>Intramacronucleata</taxon>
        <taxon>Oligohymenophorea</taxon>
        <taxon>Scuticociliatia</taxon>
        <taxon>Philasterida</taxon>
        <taxon>Pseudocohnilembidae</taxon>
        <taxon>Pseudocohnilembus</taxon>
    </lineage>
</organism>